<dbReference type="Proteomes" id="UP000468766">
    <property type="component" value="Unassembled WGS sequence"/>
</dbReference>
<keyword evidence="2" id="KW-0812">Transmembrane</keyword>
<evidence type="ECO:0000256" key="1">
    <source>
        <dbReference type="SAM" id="Coils"/>
    </source>
</evidence>
<keyword evidence="2" id="KW-1133">Transmembrane helix</keyword>
<reference evidence="3 4" key="1">
    <citation type="submission" date="2019-10" db="EMBL/GenBank/DDBJ databases">
        <title>Whole-genome sequence of the extremophile Heliorestis acidaminivorans DSM 24790.</title>
        <authorList>
            <person name="Kyndt J.A."/>
            <person name="Meyer T.E."/>
        </authorList>
    </citation>
    <scope>NUCLEOTIDE SEQUENCE [LARGE SCALE GENOMIC DNA]</scope>
    <source>
        <strain evidence="3 4">DSM 24790</strain>
    </source>
</reference>
<comment type="caution">
    <text evidence="3">The sequence shown here is derived from an EMBL/GenBank/DDBJ whole genome shotgun (WGS) entry which is preliminary data.</text>
</comment>
<dbReference type="AlphaFoldDB" id="A0A6I0EV54"/>
<dbReference type="EMBL" id="WBXO01000003">
    <property type="protein sequence ID" value="KAB2953344.1"/>
    <property type="molecule type" value="Genomic_DNA"/>
</dbReference>
<proteinExistence type="predicted"/>
<keyword evidence="4" id="KW-1185">Reference proteome</keyword>
<feature type="transmembrane region" description="Helical" evidence="2">
    <location>
        <begin position="12"/>
        <end position="29"/>
    </location>
</feature>
<gene>
    <name evidence="3" type="ORF">F9B85_05375</name>
</gene>
<keyword evidence="2" id="KW-0472">Membrane</keyword>
<sequence length="212" mass="23912">MIRLATKAIPGLLVLIIAILLILSLNQLYKQKDPEKSKIVMYLNEIREVAKLVTLEHNASITIAIDDPLRWHDFGLVGTLTSLGSEPVPRTSIKYIAVGQGTVLIGIDADKIELIEQPQGELILQLPQPEVLYQFINVDSWEVLYQQEPYVRKFIKPLNREEIRKLEAEALTALVQEVQENGLLEEAAEKAKLEIEKLLEEKEIATVKIAQA</sequence>
<evidence type="ECO:0000256" key="2">
    <source>
        <dbReference type="SAM" id="Phobius"/>
    </source>
</evidence>
<feature type="coiled-coil region" evidence="1">
    <location>
        <begin position="181"/>
        <end position="208"/>
    </location>
</feature>
<protein>
    <submittedName>
        <fullName evidence="3">DUF4230 domain-containing protein</fullName>
    </submittedName>
</protein>
<organism evidence="3 4">
    <name type="scientific">Heliorestis acidaminivorans</name>
    <dbReference type="NCBI Taxonomy" id="553427"/>
    <lineage>
        <taxon>Bacteria</taxon>
        <taxon>Bacillati</taxon>
        <taxon>Bacillota</taxon>
        <taxon>Clostridia</taxon>
        <taxon>Eubacteriales</taxon>
        <taxon>Heliobacteriaceae</taxon>
        <taxon>Heliorestis</taxon>
    </lineage>
</organism>
<evidence type="ECO:0000313" key="3">
    <source>
        <dbReference type="EMBL" id="KAB2953344.1"/>
    </source>
</evidence>
<dbReference type="InterPro" id="IPR025324">
    <property type="entry name" value="DUF4230"/>
</dbReference>
<name>A0A6I0EV54_9FIRM</name>
<keyword evidence="1" id="KW-0175">Coiled coil</keyword>
<evidence type="ECO:0000313" key="4">
    <source>
        <dbReference type="Proteomes" id="UP000468766"/>
    </source>
</evidence>
<accession>A0A6I0EV54</accession>
<dbReference type="OrthoDB" id="9845910at2"/>
<dbReference type="RefSeq" id="WP_151619306.1">
    <property type="nucleotide sequence ID" value="NZ_WBXO01000003.1"/>
</dbReference>
<dbReference type="Pfam" id="PF14014">
    <property type="entry name" value="DUF4230"/>
    <property type="match status" value="1"/>
</dbReference>